<accession>A0A834SS31</accession>
<protein>
    <submittedName>
        <fullName evidence="1">Uncharacterized protein</fullName>
    </submittedName>
</protein>
<name>A0A834SS31_9FABA</name>
<sequence>MAMTSSMTTTMPGATTATMTSTTMNLCDLCGREE</sequence>
<reference evidence="1" key="1">
    <citation type="submission" date="2020-09" db="EMBL/GenBank/DDBJ databases">
        <title>Genome-Enabled Discovery of Anthraquinone Biosynthesis in Senna tora.</title>
        <authorList>
            <person name="Kang S.-H."/>
            <person name="Pandey R.P."/>
            <person name="Lee C.-M."/>
            <person name="Sim J.-S."/>
            <person name="Jeong J.-T."/>
            <person name="Choi B.-S."/>
            <person name="Jung M."/>
            <person name="Ginzburg D."/>
            <person name="Zhao K."/>
            <person name="Won S.Y."/>
            <person name="Oh T.-J."/>
            <person name="Yu Y."/>
            <person name="Kim N.-H."/>
            <person name="Lee O.R."/>
            <person name="Lee T.-H."/>
            <person name="Bashyal P."/>
            <person name="Kim T.-S."/>
            <person name="Lee W.-H."/>
            <person name="Kawkins C."/>
            <person name="Kim C.-K."/>
            <person name="Kim J.S."/>
            <person name="Ahn B.O."/>
            <person name="Rhee S.Y."/>
            <person name="Sohng J.K."/>
        </authorList>
    </citation>
    <scope>NUCLEOTIDE SEQUENCE</scope>
    <source>
        <tissue evidence="1">Leaf</tissue>
    </source>
</reference>
<dbReference type="AlphaFoldDB" id="A0A834SS31"/>
<evidence type="ECO:0000313" key="1">
    <source>
        <dbReference type="EMBL" id="KAF7806492.1"/>
    </source>
</evidence>
<comment type="caution">
    <text evidence="1">The sequence shown here is derived from an EMBL/GenBank/DDBJ whole genome shotgun (WGS) entry which is preliminary data.</text>
</comment>
<dbReference type="Proteomes" id="UP000634136">
    <property type="component" value="Unassembled WGS sequence"/>
</dbReference>
<evidence type="ECO:0000313" key="2">
    <source>
        <dbReference type="Proteomes" id="UP000634136"/>
    </source>
</evidence>
<organism evidence="1 2">
    <name type="scientific">Senna tora</name>
    <dbReference type="NCBI Taxonomy" id="362788"/>
    <lineage>
        <taxon>Eukaryota</taxon>
        <taxon>Viridiplantae</taxon>
        <taxon>Streptophyta</taxon>
        <taxon>Embryophyta</taxon>
        <taxon>Tracheophyta</taxon>
        <taxon>Spermatophyta</taxon>
        <taxon>Magnoliopsida</taxon>
        <taxon>eudicotyledons</taxon>
        <taxon>Gunneridae</taxon>
        <taxon>Pentapetalae</taxon>
        <taxon>rosids</taxon>
        <taxon>fabids</taxon>
        <taxon>Fabales</taxon>
        <taxon>Fabaceae</taxon>
        <taxon>Caesalpinioideae</taxon>
        <taxon>Cassia clade</taxon>
        <taxon>Senna</taxon>
    </lineage>
</organism>
<proteinExistence type="predicted"/>
<gene>
    <name evidence="1" type="ORF">G2W53_038653</name>
</gene>
<dbReference type="EMBL" id="JAAIUW010000012">
    <property type="protein sequence ID" value="KAF7806492.1"/>
    <property type="molecule type" value="Genomic_DNA"/>
</dbReference>
<keyword evidence="2" id="KW-1185">Reference proteome</keyword>